<evidence type="ECO:0000256" key="7">
    <source>
        <dbReference type="RuleBase" id="RU000499"/>
    </source>
</evidence>
<dbReference type="PATRIC" id="fig|480391.4.peg.331"/>
<dbReference type="PROSITE" id="PS51352">
    <property type="entry name" value="THIOREDOXIN_2"/>
    <property type="match status" value="1"/>
</dbReference>
<reference evidence="9 10" key="1">
    <citation type="journal article" date="2015" name="Genome Announc.">
        <title>Expanding the biotechnology potential of lactobacilli through comparative genomics of 213 strains and associated genera.</title>
        <authorList>
            <person name="Sun Z."/>
            <person name="Harris H.M."/>
            <person name="McCann A."/>
            <person name="Guo C."/>
            <person name="Argimon S."/>
            <person name="Zhang W."/>
            <person name="Yang X."/>
            <person name="Jeffery I.B."/>
            <person name="Cooney J.C."/>
            <person name="Kagawa T.F."/>
            <person name="Liu W."/>
            <person name="Song Y."/>
            <person name="Salvetti E."/>
            <person name="Wrobel A."/>
            <person name="Rasinkangas P."/>
            <person name="Parkhill J."/>
            <person name="Rea M.C."/>
            <person name="O'Sullivan O."/>
            <person name="Ritari J."/>
            <person name="Douillard F.P."/>
            <person name="Paul Ross R."/>
            <person name="Yang R."/>
            <person name="Briner A.E."/>
            <person name="Felis G.E."/>
            <person name="de Vos W.M."/>
            <person name="Barrangou R."/>
            <person name="Klaenhammer T.R."/>
            <person name="Caufield P.W."/>
            <person name="Cui Y."/>
            <person name="Zhang H."/>
            <person name="O'Toole P.W."/>
        </authorList>
    </citation>
    <scope>NUCLEOTIDE SEQUENCE [LARGE SCALE GENOMIC DNA]</scope>
    <source>
        <strain evidence="9 10">DSM 23026</strain>
    </source>
</reference>
<dbReference type="AlphaFoldDB" id="A0A0R2NLE2"/>
<evidence type="ECO:0000259" key="8">
    <source>
        <dbReference type="PROSITE" id="PS51352"/>
    </source>
</evidence>
<dbReference type="PRINTS" id="PR01011">
    <property type="entry name" value="GLUTPROXDASE"/>
</dbReference>
<dbReference type="PANTHER" id="PTHR11592">
    <property type="entry name" value="GLUTATHIONE PEROXIDASE"/>
    <property type="match status" value="1"/>
</dbReference>
<evidence type="ECO:0000256" key="2">
    <source>
        <dbReference type="ARBA" id="ARBA00006926"/>
    </source>
</evidence>
<dbReference type="FunFam" id="3.40.30.10:FF:000010">
    <property type="entry name" value="Glutathione peroxidase"/>
    <property type="match status" value="1"/>
</dbReference>
<dbReference type="Gene3D" id="3.40.30.10">
    <property type="entry name" value="Glutaredoxin"/>
    <property type="match status" value="1"/>
</dbReference>
<dbReference type="Pfam" id="PF00255">
    <property type="entry name" value="GSHPx"/>
    <property type="match status" value="1"/>
</dbReference>
<evidence type="ECO:0000256" key="3">
    <source>
        <dbReference type="ARBA" id="ARBA00022559"/>
    </source>
</evidence>
<dbReference type="EMBL" id="JQCQ01000014">
    <property type="protein sequence ID" value="KRO25200.1"/>
    <property type="molecule type" value="Genomic_DNA"/>
</dbReference>
<dbReference type="Proteomes" id="UP000051249">
    <property type="component" value="Unassembled WGS sequence"/>
</dbReference>
<keyword evidence="3 7" id="KW-0575">Peroxidase</keyword>
<dbReference type="InterPro" id="IPR036249">
    <property type="entry name" value="Thioredoxin-like_sf"/>
</dbReference>
<evidence type="ECO:0000256" key="4">
    <source>
        <dbReference type="ARBA" id="ARBA00023002"/>
    </source>
</evidence>
<gene>
    <name evidence="9" type="ORF">IV88_GL000327</name>
</gene>
<dbReference type="InterPro" id="IPR013766">
    <property type="entry name" value="Thioredoxin_domain"/>
</dbReference>
<dbReference type="CDD" id="cd00340">
    <property type="entry name" value="GSH_Peroxidase"/>
    <property type="match status" value="1"/>
</dbReference>
<dbReference type="PANTHER" id="PTHR11592:SF78">
    <property type="entry name" value="GLUTATHIONE PEROXIDASE"/>
    <property type="match status" value="1"/>
</dbReference>
<comment type="similarity">
    <text evidence="2 7">Belongs to the glutathione peroxidase family.</text>
</comment>
<protein>
    <recommendedName>
        <fullName evidence="5 7">Glutathione peroxidase</fullName>
    </recommendedName>
</protein>
<dbReference type="SUPFAM" id="SSF52833">
    <property type="entry name" value="Thioredoxin-like"/>
    <property type="match status" value="1"/>
</dbReference>
<dbReference type="GO" id="GO:0004602">
    <property type="term" value="F:glutathione peroxidase activity"/>
    <property type="evidence" value="ECO:0007669"/>
    <property type="project" value="UniProtKB-EC"/>
</dbReference>
<accession>A0A0R2NLE2</accession>
<keyword evidence="4 7" id="KW-0560">Oxidoreductase</keyword>
<keyword evidence="10" id="KW-1185">Reference proteome</keyword>
<comment type="catalytic activity">
    <reaction evidence="1">
        <text>2 glutathione + H2O2 = glutathione disulfide + 2 H2O</text>
        <dbReference type="Rhea" id="RHEA:16833"/>
        <dbReference type="ChEBI" id="CHEBI:15377"/>
        <dbReference type="ChEBI" id="CHEBI:16240"/>
        <dbReference type="ChEBI" id="CHEBI:57925"/>
        <dbReference type="ChEBI" id="CHEBI:58297"/>
        <dbReference type="EC" id="1.11.1.9"/>
    </reaction>
</comment>
<dbReference type="PROSITE" id="PS00460">
    <property type="entry name" value="GLUTATHIONE_PEROXID_1"/>
    <property type="match status" value="1"/>
</dbReference>
<evidence type="ECO:0000256" key="1">
    <source>
        <dbReference type="ARBA" id="ARBA00000217"/>
    </source>
</evidence>
<evidence type="ECO:0000313" key="10">
    <source>
        <dbReference type="Proteomes" id="UP000051249"/>
    </source>
</evidence>
<feature type="domain" description="Thioredoxin" evidence="8">
    <location>
        <begin position="1"/>
        <end position="156"/>
    </location>
</feature>
<organism evidence="9 10">
    <name type="scientific">Pediococcus argentinicus</name>
    <dbReference type="NCBI Taxonomy" id="480391"/>
    <lineage>
        <taxon>Bacteria</taxon>
        <taxon>Bacillati</taxon>
        <taxon>Bacillota</taxon>
        <taxon>Bacilli</taxon>
        <taxon>Lactobacillales</taxon>
        <taxon>Lactobacillaceae</taxon>
        <taxon>Pediococcus</taxon>
    </lineage>
</organism>
<feature type="active site" evidence="6">
    <location>
        <position position="38"/>
    </location>
</feature>
<name>A0A0R2NLE2_9LACO</name>
<comment type="caution">
    <text evidence="9">The sequence shown here is derived from an EMBL/GenBank/DDBJ whole genome shotgun (WGS) entry which is preliminary data.</text>
</comment>
<dbReference type="InterPro" id="IPR029759">
    <property type="entry name" value="GPX_AS"/>
</dbReference>
<evidence type="ECO:0000256" key="5">
    <source>
        <dbReference type="ARBA" id="ARBA00069346"/>
    </source>
</evidence>
<evidence type="ECO:0000256" key="6">
    <source>
        <dbReference type="PIRSR" id="PIRSR000303-1"/>
    </source>
</evidence>
<evidence type="ECO:0000313" key="9">
    <source>
        <dbReference type="EMBL" id="KRO25200.1"/>
    </source>
</evidence>
<dbReference type="PIRSF" id="PIRSF000303">
    <property type="entry name" value="Glutathion_perox"/>
    <property type="match status" value="1"/>
</dbReference>
<proteinExistence type="inferred from homology"/>
<dbReference type="GO" id="GO:0034599">
    <property type="term" value="P:cellular response to oxidative stress"/>
    <property type="evidence" value="ECO:0007669"/>
    <property type="project" value="TreeGrafter"/>
</dbReference>
<sequence>MVKMSIYDFSIKEINGSPIDLNELRGHPFLIVNTASNCGLAPQFTDLENLYKKYHDSGFTIIGFPSNDFKQELDQEDEIVEYCKVHYGVTFPMGEIIHVNGSQTSPLFKFLKDQSGGMIKWNFTKFLVDGDGKLVKRFAPITKPEKIEPYLKDLLDVNTAKS</sequence>
<dbReference type="InterPro" id="IPR000889">
    <property type="entry name" value="Glutathione_peroxidase"/>
</dbReference>
<dbReference type="PROSITE" id="PS51355">
    <property type="entry name" value="GLUTATHIONE_PEROXID_3"/>
    <property type="match status" value="1"/>
</dbReference>